<dbReference type="InterPro" id="IPR003325">
    <property type="entry name" value="TerD"/>
</dbReference>
<proteinExistence type="predicted"/>
<comment type="caution">
    <text evidence="3">The sequence shown here is derived from an EMBL/GenBank/DDBJ whole genome shotgun (WGS) entry which is preliminary data.</text>
</comment>
<evidence type="ECO:0008006" key="5">
    <source>
        <dbReference type="Google" id="ProtNLM"/>
    </source>
</evidence>
<evidence type="ECO:0000313" key="3">
    <source>
        <dbReference type="EMBL" id="KAJ3173899.1"/>
    </source>
</evidence>
<protein>
    <recommendedName>
        <fullName evidence="5">F-box domain-containing protein</fullName>
    </recommendedName>
</protein>
<name>A0AAD5TGR9_9FUNG</name>
<dbReference type="Gene3D" id="1.20.1280.50">
    <property type="match status" value="1"/>
</dbReference>
<feature type="domain" description="TerD" evidence="1">
    <location>
        <begin position="512"/>
        <end position="668"/>
    </location>
</feature>
<evidence type="ECO:0000259" key="1">
    <source>
        <dbReference type="Pfam" id="PF02342"/>
    </source>
</evidence>
<reference evidence="3" key="1">
    <citation type="submission" date="2020-05" db="EMBL/GenBank/DDBJ databases">
        <title>Phylogenomic resolution of chytrid fungi.</title>
        <authorList>
            <person name="Stajich J.E."/>
            <person name="Amses K."/>
            <person name="Simmons R."/>
            <person name="Seto K."/>
            <person name="Myers J."/>
            <person name="Bonds A."/>
            <person name="Quandt C.A."/>
            <person name="Barry K."/>
            <person name="Liu P."/>
            <person name="Grigoriev I."/>
            <person name="Longcore J.E."/>
            <person name="James T.Y."/>
        </authorList>
    </citation>
    <scope>NUCLEOTIDE SEQUENCE</scope>
    <source>
        <strain evidence="3">JEL0379</strain>
    </source>
</reference>
<dbReference type="AlphaFoldDB" id="A0AAD5TGR9"/>
<keyword evidence="4" id="KW-1185">Reference proteome</keyword>
<dbReference type="Proteomes" id="UP001212152">
    <property type="component" value="Unassembled WGS sequence"/>
</dbReference>
<organism evidence="3 4">
    <name type="scientific">Geranomyces variabilis</name>
    <dbReference type="NCBI Taxonomy" id="109894"/>
    <lineage>
        <taxon>Eukaryota</taxon>
        <taxon>Fungi</taxon>
        <taxon>Fungi incertae sedis</taxon>
        <taxon>Chytridiomycota</taxon>
        <taxon>Chytridiomycota incertae sedis</taxon>
        <taxon>Chytridiomycetes</taxon>
        <taxon>Spizellomycetales</taxon>
        <taxon>Powellomycetaceae</taxon>
        <taxon>Geranomyces</taxon>
    </lineage>
</organism>
<dbReference type="PANTHER" id="PTHR32097">
    <property type="entry name" value="CAMP-BINDING PROTEIN 1-RELATED"/>
    <property type="match status" value="1"/>
</dbReference>
<dbReference type="Pfam" id="PF02342">
    <property type="entry name" value="TerD"/>
    <property type="match status" value="1"/>
</dbReference>
<dbReference type="InterPro" id="IPR036047">
    <property type="entry name" value="F-box-like_dom_sf"/>
</dbReference>
<dbReference type="InterPro" id="IPR051324">
    <property type="entry name" value="Stress/Tellurium_Resist"/>
</dbReference>
<dbReference type="SUPFAM" id="SSF81383">
    <property type="entry name" value="F-box domain"/>
    <property type="match status" value="1"/>
</dbReference>
<dbReference type="Gene3D" id="2.60.60.30">
    <property type="entry name" value="sav2460 like domains"/>
    <property type="match status" value="1"/>
</dbReference>
<accession>A0AAD5TGR9</accession>
<gene>
    <name evidence="3" type="ORF">HDU87_007309</name>
</gene>
<dbReference type="Pfam" id="PF12937">
    <property type="entry name" value="F-box-like"/>
    <property type="match status" value="1"/>
</dbReference>
<dbReference type="InterPro" id="IPR001810">
    <property type="entry name" value="F-box_dom"/>
</dbReference>
<dbReference type="PANTHER" id="PTHR32097:SF17">
    <property type="entry name" value="CAMP-BINDING PROTEIN 1-RELATED"/>
    <property type="match status" value="1"/>
</dbReference>
<evidence type="ECO:0000313" key="4">
    <source>
        <dbReference type="Proteomes" id="UP001212152"/>
    </source>
</evidence>
<evidence type="ECO:0000259" key="2">
    <source>
        <dbReference type="Pfam" id="PF12937"/>
    </source>
</evidence>
<dbReference type="EMBL" id="JADGJQ010000068">
    <property type="protein sequence ID" value="KAJ3173899.1"/>
    <property type="molecule type" value="Genomic_DNA"/>
</dbReference>
<sequence>MASKSDLWTAVVQIPLVTASKPKAKKLTVSSAIALAALRGLTIAPPPDAKPATPVDSDTCNGLTDALLTAVHGKPTSVGPLFSCLPQEILVHILCSRALSTGDIVALSKTCRHLYAACQDGHIWRSLFGRRNFSVVTAAELQDWKTALAMEENCATDEMRCSVTKVTWEEDVLGLPIVYTVNPKTKSVDYINCEEGMLSRSAFYSEKIRRTIWNVKFEQWMPVYLTHTHFLRAVPDLEHFFLAMSPQHNTRLFRPEMAAEVLAKMINTLIVLLCDEGVAVSSRAVEQYFVLRRLLVACIDHYPKLQGFIDSLLGSFVNGGDTQRYKTMTPSIGNILPLLSVSKAHRWSDWRVRDAFLSEGADRSVLWICTKHPSLARVPSGMCTKPSMDVLKQMWEGSEVSNRLAMFHVATLQLFKDDTEQHCDVLFGRPPKRVVDHFQAQTKKIMNVSFWPGYYAALMHPVPTPLELTAQWRRRIDNSLRKGYHRRGMNFAAVHRSGVSRILLKGKTYSAPPDIDTVVMKETWRWARDSGQQYLDATCSVFDFQDKHLEHVCWSHTYGQGGSIVHSGDVIDHALLLGTHSITIRVRQLSTSVKSLVFCMSAFTGDLVDIKHPTVAFNSIDRSDSELKTPLCRYDFVKEGSLHGKTNVVMCILWRATAAARWQVTARGDMGLGRAKANGWKPMMLDMAKALREL</sequence>
<feature type="domain" description="F-box" evidence="2">
    <location>
        <begin position="82"/>
        <end position="128"/>
    </location>
</feature>